<keyword evidence="9" id="KW-1185">Reference proteome</keyword>
<gene>
    <name evidence="8" type="ORF">GCM10010971_26810</name>
</gene>
<keyword evidence="3" id="KW-0805">Transcription regulation</keyword>
<dbReference type="Pfam" id="PF00440">
    <property type="entry name" value="TetR_N"/>
    <property type="match status" value="1"/>
</dbReference>
<dbReference type="EMBL" id="BMLY01000004">
    <property type="protein sequence ID" value="GGP26862.1"/>
    <property type="molecule type" value="Genomic_DNA"/>
</dbReference>
<protein>
    <submittedName>
        <fullName evidence="8">TetR family transcriptional regulator</fullName>
    </submittedName>
</protein>
<evidence type="ECO:0000256" key="4">
    <source>
        <dbReference type="ARBA" id="ARBA00023125"/>
    </source>
</evidence>
<evidence type="ECO:0000256" key="6">
    <source>
        <dbReference type="PROSITE-ProRule" id="PRU00335"/>
    </source>
</evidence>
<dbReference type="InterPro" id="IPR004111">
    <property type="entry name" value="Repressor_TetR_C"/>
</dbReference>
<name>A0ABQ2PMM0_9NEIS</name>
<comment type="function">
    <text evidence="1">TetR is the repressor of the tetracycline resistance element; its N-terminal region forms a helix-turn-helix structure and binds DNA. Binding of tetracycline to TetR reduces the repressor affinity for the tetracycline resistance gene (tetA) promoter operator sites.</text>
</comment>
<evidence type="ECO:0000313" key="8">
    <source>
        <dbReference type="EMBL" id="GGP26862.1"/>
    </source>
</evidence>
<keyword evidence="5" id="KW-0804">Transcription</keyword>
<feature type="domain" description="HTH tetR-type" evidence="7">
    <location>
        <begin position="14"/>
        <end position="74"/>
    </location>
</feature>
<dbReference type="InterPro" id="IPR003012">
    <property type="entry name" value="Tet_transcr_reg_TetR"/>
</dbReference>
<evidence type="ECO:0000313" key="9">
    <source>
        <dbReference type="Proteomes" id="UP000621859"/>
    </source>
</evidence>
<accession>A0ABQ2PMM0</accession>
<reference evidence="9" key="1">
    <citation type="journal article" date="2019" name="Int. J. Syst. Evol. Microbiol.">
        <title>The Global Catalogue of Microorganisms (GCM) 10K type strain sequencing project: providing services to taxonomists for standard genome sequencing and annotation.</title>
        <authorList>
            <consortium name="The Broad Institute Genomics Platform"/>
            <consortium name="The Broad Institute Genome Sequencing Center for Infectious Disease"/>
            <person name="Wu L."/>
            <person name="Ma J."/>
        </authorList>
    </citation>
    <scope>NUCLEOTIDE SEQUENCE [LARGE SCALE GENOMIC DNA]</scope>
    <source>
        <strain evidence="9">CGMCC 1.8860</strain>
    </source>
</reference>
<dbReference type="RefSeq" id="WP_188694633.1">
    <property type="nucleotide sequence ID" value="NZ_BMLY01000004.1"/>
</dbReference>
<comment type="caution">
    <text evidence="8">The sequence shown here is derived from an EMBL/GenBank/DDBJ whole genome shotgun (WGS) entry which is preliminary data.</text>
</comment>
<feature type="DNA-binding region" description="H-T-H motif" evidence="6">
    <location>
        <begin position="37"/>
        <end position="56"/>
    </location>
</feature>
<evidence type="ECO:0000256" key="3">
    <source>
        <dbReference type="ARBA" id="ARBA00023015"/>
    </source>
</evidence>
<dbReference type="Gene3D" id="1.10.10.60">
    <property type="entry name" value="Homeodomain-like"/>
    <property type="match status" value="1"/>
</dbReference>
<sequence length="233" mass="25304">MAKKTQSTEKREDSLSRERIIEAAIGLLDRSGESGLTFRALAETLATGAGAIYWHVANKGDLLTAACDTLIARTLAEAEHSATTPQTRIRAIALALFETMDAHPWTGSALTQAPGQLPGVRMLEHIGQQVRALGVPDDTQWVVACTLLNYIVGVGGQNAVNAQYARSQDIERDSFLEDMSEAWSALDADEFAFTRSMTGYLCKHDDREDFLAGIDLILSGLEVVQKTSPPRQA</sequence>
<dbReference type="InterPro" id="IPR050109">
    <property type="entry name" value="HTH-type_TetR-like_transc_reg"/>
</dbReference>
<dbReference type="PROSITE" id="PS50977">
    <property type="entry name" value="HTH_TETR_2"/>
    <property type="match status" value="1"/>
</dbReference>
<dbReference type="PANTHER" id="PTHR30055">
    <property type="entry name" value="HTH-TYPE TRANSCRIPTIONAL REGULATOR RUTR"/>
    <property type="match status" value="1"/>
</dbReference>
<proteinExistence type="predicted"/>
<evidence type="ECO:0000256" key="5">
    <source>
        <dbReference type="ARBA" id="ARBA00023163"/>
    </source>
</evidence>
<evidence type="ECO:0000256" key="2">
    <source>
        <dbReference type="ARBA" id="ARBA00022491"/>
    </source>
</evidence>
<dbReference type="PANTHER" id="PTHR30055:SF151">
    <property type="entry name" value="TRANSCRIPTIONAL REGULATORY PROTEIN"/>
    <property type="match status" value="1"/>
</dbReference>
<dbReference type="Gene3D" id="1.10.357.10">
    <property type="entry name" value="Tetracycline Repressor, domain 2"/>
    <property type="match status" value="1"/>
</dbReference>
<dbReference type="InterPro" id="IPR009057">
    <property type="entry name" value="Homeodomain-like_sf"/>
</dbReference>
<dbReference type="SUPFAM" id="SSF46689">
    <property type="entry name" value="Homeodomain-like"/>
    <property type="match status" value="1"/>
</dbReference>
<dbReference type="Proteomes" id="UP000621859">
    <property type="component" value="Unassembled WGS sequence"/>
</dbReference>
<evidence type="ECO:0000256" key="1">
    <source>
        <dbReference type="ARBA" id="ARBA00002856"/>
    </source>
</evidence>
<keyword evidence="4 6" id="KW-0238">DNA-binding</keyword>
<dbReference type="PRINTS" id="PR00400">
    <property type="entry name" value="TETREPRESSOR"/>
</dbReference>
<dbReference type="InterPro" id="IPR001647">
    <property type="entry name" value="HTH_TetR"/>
</dbReference>
<dbReference type="SUPFAM" id="SSF48498">
    <property type="entry name" value="Tetracyclin repressor-like, C-terminal domain"/>
    <property type="match status" value="1"/>
</dbReference>
<organism evidence="8 9">
    <name type="scientific">Silvimonas amylolytica</name>
    <dbReference type="NCBI Taxonomy" id="449663"/>
    <lineage>
        <taxon>Bacteria</taxon>
        <taxon>Pseudomonadati</taxon>
        <taxon>Pseudomonadota</taxon>
        <taxon>Betaproteobacteria</taxon>
        <taxon>Neisseriales</taxon>
        <taxon>Chitinibacteraceae</taxon>
        <taxon>Silvimonas</taxon>
    </lineage>
</organism>
<evidence type="ECO:0000259" key="7">
    <source>
        <dbReference type="PROSITE" id="PS50977"/>
    </source>
</evidence>
<dbReference type="Pfam" id="PF02909">
    <property type="entry name" value="TetR_C_1"/>
    <property type="match status" value="1"/>
</dbReference>
<keyword evidence="2" id="KW-0678">Repressor</keyword>
<dbReference type="InterPro" id="IPR036271">
    <property type="entry name" value="Tet_transcr_reg_TetR-rel_C_sf"/>
</dbReference>